<accession>A0A2W0C7Y3</accession>
<dbReference type="Gene3D" id="1.20.1740.10">
    <property type="entry name" value="Amino acid/polyamine transporter I"/>
    <property type="match status" value="1"/>
</dbReference>
<feature type="transmembrane region" description="Helical" evidence="5">
    <location>
        <begin position="348"/>
        <end position="370"/>
    </location>
</feature>
<feature type="transmembrane region" description="Helical" evidence="5">
    <location>
        <begin position="45"/>
        <end position="65"/>
    </location>
</feature>
<dbReference type="PANTHER" id="PTHR42770:SF8">
    <property type="entry name" value="PUTRESCINE IMPORTER PUUP"/>
    <property type="match status" value="1"/>
</dbReference>
<keyword evidence="2 5" id="KW-0812">Transmembrane</keyword>
<dbReference type="Proteomes" id="UP000247459">
    <property type="component" value="Unassembled WGS sequence"/>
</dbReference>
<gene>
    <name evidence="7" type="ORF">PIL02S_05507</name>
</gene>
<feature type="domain" description="Amino acid permease/ SLC12A" evidence="6">
    <location>
        <begin position="16"/>
        <end position="401"/>
    </location>
</feature>
<comment type="subcellular location">
    <subcellularLocation>
        <location evidence="1">Membrane</location>
        <topology evidence="1">Multi-pass membrane protein</topology>
    </subcellularLocation>
</comment>
<comment type="caution">
    <text evidence="7">The sequence shown here is derived from an EMBL/GenBank/DDBJ whole genome shotgun (WGS) entry which is preliminary data.</text>
</comment>
<feature type="transmembrane region" description="Helical" evidence="5">
    <location>
        <begin position="322"/>
        <end position="342"/>
    </location>
</feature>
<evidence type="ECO:0000256" key="1">
    <source>
        <dbReference type="ARBA" id="ARBA00004141"/>
    </source>
</evidence>
<sequence>MSQNITLKRNLSLSHVVTMGLAWMSPMIFFTSFGVLHEGSQGMLLAAYVLAFVAILFTAGSYGQMAKAFPVSGSAYTYVSQAMNPFIGFLVGWVILLDYLFSCIVAVLMFGINLHAQFPSIPSPVWIVLLTLIVMTINIIGIKTSANVNKIFVLMQIIFIAGFCAFLVYKAVTQGVSAGFNPLHSVEGVPFSAVMAGASLVCFSFLGFDSITTMAEETQKPEKTIPRAILIIVSVAGIMYFATAYLIQQMYPSFTFTHMDAAGFELMQVIGGGTLASIFTFVVIFSVLAQGMSSMTTVSRLLFVMGRSSLLPRKFSSVHPKFRTPVFNIVLVSVISLAALFISLETAIMFVSFGALTAFLFVNLSVICHYIIREKKCSVQDWIVRMIFPLLGALFILYLITQLEASSLLLGTGWIALGLVLYVNQRMRSSSVSKALPEIEEAM</sequence>
<feature type="transmembrane region" description="Helical" evidence="5">
    <location>
        <begin position="267"/>
        <end position="289"/>
    </location>
</feature>
<feature type="transmembrane region" description="Helical" evidence="5">
    <location>
        <begin position="406"/>
        <end position="424"/>
    </location>
</feature>
<feature type="transmembrane region" description="Helical" evidence="5">
    <location>
        <begin position="86"/>
        <end position="112"/>
    </location>
</feature>
<feature type="transmembrane region" description="Helical" evidence="5">
    <location>
        <begin position="12"/>
        <end position="33"/>
    </location>
</feature>
<evidence type="ECO:0000259" key="6">
    <source>
        <dbReference type="Pfam" id="PF00324"/>
    </source>
</evidence>
<dbReference type="OrthoDB" id="9762947at2"/>
<dbReference type="Pfam" id="PF00324">
    <property type="entry name" value="AA_permease"/>
    <property type="match status" value="1"/>
</dbReference>
<protein>
    <submittedName>
        <fullName evidence="7">Amino acid permease-associated region</fullName>
    </submittedName>
</protein>
<evidence type="ECO:0000256" key="5">
    <source>
        <dbReference type="SAM" id="Phobius"/>
    </source>
</evidence>
<dbReference type="PIRSF" id="PIRSF006060">
    <property type="entry name" value="AA_transporter"/>
    <property type="match status" value="1"/>
</dbReference>
<dbReference type="GO" id="GO:0016020">
    <property type="term" value="C:membrane"/>
    <property type="evidence" value="ECO:0007669"/>
    <property type="project" value="UniProtKB-SubCell"/>
</dbReference>
<proteinExistence type="predicted"/>
<feature type="transmembrane region" description="Helical" evidence="5">
    <location>
        <begin position="382"/>
        <end position="400"/>
    </location>
</feature>
<feature type="transmembrane region" description="Helical" evidence="5">
    <location>
        <begin position="228"/>
        <end position="247"/>
    </location>
</feature>
<dbReference type="AlphaFoldDB" id="A0A2W0C7Y3"/>
<dbReference type="GO" id="GO:0055085">
    <property type="term" value="P:transmembrane transport"/>
    <property type="evidence" value="ECO:0007669"/>
    <property type="project" value="InterPro"/>
</dbReference>
<evidence type="ECO:0000313" key="7">
    <source>
        <dbReference type="EMBL" id="PYY26122.1"/>
    </source>
</evidence>
<feature type="transmembrane region" description="Helical" evidence="5">
    <location>
        <begin position="189"/>
        <end position="208"/>
    </location>
</feature>
<evidence type="ECO:0000256" key="3">
    <source>
        <dbReference type="ARBA" id="ARBA00022989"/>
    </source>
</evidence>
<feature type="transmembrane region" description="Helical" evidence="5">
    <location>
        <begin position="151"/>
        <end position="169"/>
    </location>
</feature>
<keyword evidence="4 5" id="KW-0472">Membrane</keyword>
<name>A0A2W0C7Y3_9BACL</name>
<dbReference type="EMBL" id="PRLG01000029">
    <property type="protein sequence ID" value="PYY26122.1"/>
    <property type="molecule type" value="Genomic_DNA"/>
</dbReference>
<dbReference type="PANTHER" id="PTHR42770">
    <property type="entry name" value="AMINO ACID TRANSPORTER-RELATED"/>
    <property type="match status" value="1"/>
</dbReference>
<evidence type="ECO:0000256" key="2">
    <source>
        <dbReference type="ARBA" id="ARBA00022692"/>
    </source>
</evidence>
<dbReference type="InterPro" id="IPR050367">
    <property type="entry name" value="APC_superfamily"/>
</dbReference>
<evidence type="ECO:0000313" key="8">
    <source>
        <dbReference type="Proteomes" id="UP000247459"/>
    </source>
</evidence>
<reference evidence="7 8" key="1">
    <citation type="submission" date="2018-01" db="EMBL/GenBank/DDBJ databases">
        <title>Genome sequence of the PGP bacterium Paenibacillus illinoisensis E3.</title>
        <authorList>
            <person name="Rolli E."/>
            <person name="Marasco R."/>
            <person name="Bessem C."/>
            <person name="Michoud G."/>
            <person name="Gaiarsa S."/>
            <person name="Borin S."/>
            <person name="Daffonchio D."/>
        </authorList>
    </citation>
    <scope>NUCLEOTIDE SEQUENCE [LARGE SCALE GENOMIC DNA]</scope>
    <source>
        <strain evidence="7 8">E3</strain>
    </source>
</reference>
<keyword evidence="3 5" id="KW-1133">Transmembrane helix</keyword>
<evidence type="ECO:0000256" key="4">
    <source>
        <dbReference type="ARBA" id="ARBA00023136"/>
    </source>
</evidence>
<feature type="transmembrane region" description="Helical" evidence="5">
    <location>
        <begin position="124"/>
        <end position="142"/>
    </location>
</feature>
<dbReference type="InterPro" id="IPR004841">
    <property type="entry name" value="AA-permease/SLC12A_dom"/>
</dbReference>
<dbReference type="RefSeq" id="WP_110822190.1">
    <property type="nucleotide sequence ID" value="NZ_PRLG01000029.1"/>
</dbReference>
<organism evidence="7 8">
    <name type="scientific">Paenibacillus illinoisensis</name>
    <dbReference type="NCBI Taxonomy" id="59845"/>
    <lineage>
        <taxon>Bacteria</taxon>
        <taxon>Bacillati</taxon>
        <taxon>Bacillota</taxon>
        <taxon>Bacilli</taxon>
        <taxon>Bacillales</taxon>
        <taxon>Paenibacillaceae</taxon>
        <taxon>Paenibacillus</taxon>
    </lineage>
</organism>